<proteinExistence type="predicted"/>
<gene>
    <name evidence="1" type="ORF">Ae201684_005239</name>
</gene>
<accession>A0A6G0XFK7</accession>
<sequence>MPESVAVHVEGDALDPREELMLGDFIRTKKALGHPNTRRLGSNDDENDVDMSPISRIVWIVKKSSNGTADWDPRPTFDHLESISPCIDLVFLHEDTTDAQEVYDTLQELPWHDKAYCFEVDTTDRARIAKIFACLLSVPDQRDAQPKAETLMHLNDNDEDVH</sequence>
<dbReference type="Proteomes" id="UP000481153">
    <property type="component" value="Unassembled WGS sequence"/>
</dbReference>
<evidence type="ECO:0000313" key="2">
    <source>
        <dbReference type="Proteomes" id="UP000481153"/>
    </source>
</evidence>
<evidence type="ECO:0000313" key="1">
    <source>
        <dbReference type="EMBL" id="KAF0739057.1"/>
    </source>
</evidence>
<reference evidence="1 2" key="1">
    <citation type="submission" date="2019-07" db="EMBL/GenBank/DDBJ databases">
        <title>Genomics analysis of Aphanomyces spp. identifies a new class of oomycete effector associated with host adaptation.</title>
        <authorList>
            <person name="Gaulin E."/>
        </authorList>
    </citation>
    <scope>NUCLEOTIDE SEQUENCE [LARGE SCALE GENOMIC DNA]</scope>
    <source>
        <strain evidence="1 2">ATCC 201684</strain>
    </source>
</reference>
<name>A0A6G0XFK7_9STRA</name>
<protein>
    <submittedName>
        <fullName evidence="1">Uncharacterized protein</fullName>
    </submittedName>
</protein>
<dbReference type="EMBL" id="VJMJ01000067">
    <property type="protein sequence ID" value="KAF0739057.1"/>
    <property type="molecule type" value="Genomic_DNA"/>
</dbReference>
<comment type="caution">
    <text evidence="1">The sequence shown here is derived from an EMBL/GenBank/DDBJ whole genome shotgun (WGS) entry which is preliminary data.</text>
</comment>
<dbReference type="VEuPathDB" id="FungiDB:AeMF1_013360"/>
<organism evidence="1 2">
    <name type="scientific">Aphanomyces euteiches</name>
    <dbReference type="NCBI Taxonomy" id="100861"/>
    <lineage>
        <taxon>Eukaryota</taxon>
        <taxon>Sar</taxon>
        <taxon>Stramenopiles</taxon>
        <taxon>Oomycota</taxon>
        <taxon>Saprolegniomycetes</taxon>
        <taxon>Saprolegniales</taxon>
        <taxon>Verrucalvaceae</taxon>
        <taxon>Aphanomyces</taxon>
    </lineage>
</organism>
<dbReference type="AlphaFoldDB" id="A0A6G0XFK7"/>
<keyword evidence="2" id="KW-1185">Reference proteome</keyword>